<feature type="transmembrane region" description="Helical" evidence="5">
    <location>
        <begin position="197"/>
        <end position="217"/>
    </location>
</feature>
<evidence type="ECO:0000256" key="3">
    <source>
        <dbReference type="ARBA" id="ARBA00022989"/>
    </source>
</evidence>
<keyword evidence="7" id="KW-1185">Reference proteome</keyword>
<feature type="transmembrane region" description="Helical" evidence="5">
    <location>
        <begin position="412"/>
        <end position="433"/>
    </location>
</feature>
<evidence type="ECO:0000256" key="1">
    <source>
        <dbReference type="ARBA" id="ARBA00004141"/>
    </source>
</evidence>
<feature type="transmembrane region" description="Helical" evidence="5">
    <location>
        <begin position="257"/>
        <end position="278"/>
    </location>
</feature>
<feature type="transmembrane region" description="Helical" evidence="5">
    <location>
        <begin position="350"/>
        <end position="373"/>
    </location>
</feature>
<dbReference type="OrthoDB" id="196103at2759"/>
<keyword evidence="3 5" id="KW-1133">Transmembrane helix</keyword>
<proteinExistence type="predicted"/>
<keyword evidence="4 5" id="KW-0472">Membrane</keyword>
<feature type="transmembrane region" description="Helical" evidence="5">
    <location>
        <begin position="47"/>
        <end position="64"/>
    </location>
</feature>
<feature type="transmembrane region" description="Helical" evidence="5">
    <location>
        <begin position="110"/>
        <end position="128"/>
    </location>
</feature>
<feature type="transmembrane region" description="Helical" evidence="5">
    <location>
        <begin position="290"/>
        <end position="308"/>
    </location>
</feature>
<accession>A0A427XVX3</accession>
<evidence type="ECO:0008006" key="8">
    <source>
        <dbReference type="Google" id="ProtNLM"/>
    </source>
</evidence>
<comment type="subcellular location">
    <subcellularLocation>
        <location evidence="1">Membrane</location>
        <topology evidence="1">Multi-pass membrane protein</topology>
    </subcellularLocation>
</comment>
<comment type="caution">
    <text evidence="6">The sequence shown here is derived from an EMBL/GenBank/DDBJ whole genome shotgun (WGS) entry which is preliminary data.</text>
</comment>
<protein>
    <recommendedName>
        <fullName evidence="8">Major facilitator superfamily (MFS) profile domain-containing protein</fullName>
    </recommendedName>
</protein>
<dbReference type="AlphaFoldDB" id="A0A427XVX3"/>
<dbReference type="InterPro" id="IPR051617">
    <property type="entry name" value="UNC-93-like_regulator"/>
</dbReference>
<evidence type="ECO:0000313" key="7">
    <source>
        <dbReference type="Proteomes" id="UP000279259"/>
    </source>
</evidence>
<keyword evidence="2 5" id="KW-0812">Transmembrane</keyword>
<sequence length="467" mass="51262">MAAPIEPDVKDAPGAAVDVVDLEDNELDVDHEYLALPANKKFWRSSLFQMVLFGALSFCGPAMSDAIGGLGGGGLETPYTANTANAISYGMSCFMTLFGGPLVNKLGIKWACVIAASAFFLDGSSYYVNSKYGIQWYLIVDAVLCRGEYCHAAVPQGHERGKFLGIWVSMRNSGEVVGGIVSLCTNIGTTTAGAVSVLTYIPFMCFQVLGLPVALSLTPTRDVRRKDGTGIPSSADQSWKKEFQALWKHLKNRRVQLMFIPAFYSFFYGGVFNTYLSLHFSTESRALSSFITPVGTIILVNIYGRIIDNKSLSQKTRAKLGLAIKFSSGAWLSTGIDFKLNTDLWAKTYLPYWIMQMVGYTCQLYMYWILACFSTDVKASARTGGLFRCFETLGQAISYGINTHNGNKAIQLYINIGIFIVMLVPMTILIRMVPNVASDIDDVVDLEDHKGEARVVEAQTALAHEHP</sequence>
<gene>
    <name evidence="6" type="ORF">EHS25_005881</name>
</gene>
<dbReference type="PANTHER" id="PTHR23294:SF19">
    <property type="entry name" value="DUF895 DOMAIN MEMBRANE PROTEIN-RELATED"/>
    <property type="match status" value="1"/>
</dbReference>
<evidence type="ECO:0000313" key="6">
    <source>
        <dbReference type="EMBL" id="RSH82891.1"/>
    </source>
</evidence>
<dbReference type="InterPro" id="IPR036259">
    <property type="entry name" value="MFS_trans_sf"/>
</dbReference>
<feature type="transmembrane region" description="Helical" evidence="5">
    <location>
        <begin position="84"/>
        <end position="103"/>
    </location>
</feature>
<evidence type="ECO:0000256" key="5">
    <source>
        <dbReference type="SAM" id="Phobius"/>
    </source>
</evidence>
<dbReference type="GO" id="GO:0016020">
    <property type="term" value="C:membrane"/>
    <property type="evidence" value="ECO:0007669"/>
    <property type="project" value="UniProtKB-SubCell"/>
</dbReference>
<dbReference type="Pfam" id="PF07690">
    <property type="entry name" value="MFS_1"/>
    <property type="match status" value="1"/>
</dbReference>
<dbReference type="Proteomes" id="UP000279259">
    <property type="component" value="Unassembled WGS sequence"/>
</dbReference>
<dbReference type="InterPro" id="IPR011701">
    <property type="entry name" value="MFS"/>
</dbReference>
<evidence type="ECO:0000256" key="4">
    <source>
        <dbReference type="ARBA" id="ARBA00023136"/>
    </source>
</evidence>
<dbReference type="SUPFAM" id="SSF103473">
    <property type="entry name" value="MFS general substrate transporter"/>
    <property type="match status" value="1"/>
</dbReference>
<name>A0A427XVX3_9TREE</name>
<dbReference type="PANTHER" id="PTHR23294">
    <property type="entry name" value="ET TRANSLATION PRODUCT-RELATED"/>
    <property type="match status" value="1"/>
</dbReference>
<feature type="transmembrane region" description="Helical" evidence="5">
    <location>
        <begin position="320"/>
        <end position="338"/>
    </location>
</feature>
<dbReference type="GO" id="GO:0022857">
    <property type="term" value="F:transmembrane transporter activity"/>
    <property type="evidence" value="ECO:0007669"/>
    <property type="project" value="InterPro"/>
</dbReference>
<evidence type="ECO:0000256" key="2">
    <source>
        <dbReference type="ARBA" id="ARBA00022692"/>
    </source>
</evidence>
<reference evidence="6 7" key="1">
    <citation type="submission" date="2018-11" db="EMBL/GenBank/DDBJ databases">
        <title>Genome sequence of Saitozyma podzolica DSM 27192.</title>
        <authorList>
            <person name="Aliyu H."/>
            <person name="Gorte O."/>
            <person name="Ochsenreither K."/>
        </authorList>
    </citation>
    <scope>NUCLEOTIDE SEQUENCE [LARGE SCALE GENOMIC DNA]</scope>
    <source>
        <strain evidence="6 7">DSM 27192</strain>
    </source>
</reference>
<dbReference type="EMBL" id="RSCD01000026">
    <property type="protein sequence ID" value="RSH82891.1"/>
    <property type="molecule type" value="Genomic_DNA"/>
</dbReference>
<organism evidence="6 7">
    <name type="scientific">Saitozyma podzolica</name>
    <dbReference type="NCBI Taxonomy" id="1890683"/>
    <lineage>
        <taxon>Eukaryota</taxon>
        <taxon>Fungi</taxon>
        <taxon>Dikarya</taxon>
        <taxon>Basidiomycota</taxon>
        <taxon>Agaricomycotina</taxon>
        <taxon>Tremellomycetes</taxon>
        <taxon>Tremellales</taxon>
        <taxon>Trimorphomycetaceae</taxon>
        <taxon>Saitozyma</taxon>
    </lineage>
</organism>